<keyword evidence="3" id="KW-0479">Metal-binding</keyword>
<feature type="transmembrane region" description="Helical" evidence="7">
    <location>
        <begin position="185"/>
        <end position="206"/>
    </location>
</feature>
<keyword evidence="7" id="KW-1133">Transmembrane helix</keyword>
<dbReference type="InterPro" id="IPR017896">
    <property type="entry name" value="4Fe4S_Fe-S-bd"/>
</dbReference>
<feature type="transmembrane region" description="Helical" evidence="7">
    <location>
        <begin position="113"/>
        <end position="135"/>
    </location>
</feature>
<evidence type="ECO:0000313" key="10">
    <source>
        <dbReference type="Proteomes" id="UP000255233"/>
    </source>
</evidence>
<dbReference type="STRING" id="880526.GCA_000427365_00823"/>
<dbReference type="InterPro" id="IPR051684">
    <property type="entry name" value="Electron_Trans/Redox"/>
</dbReference>
<evidence type="ECO:0000256" key="6">
    <source>
        <dbReference type="ARBA" id="ARBA00023014"/>
    </source>
</evidence>
<feature type="domain" description="4Fe-4S ferredoxin-type" evidence="8">
    <location>
        <begin position="235"/>
        <end position="264"/>
    </location>
</feature>
<evidence type="ECO:0000256" key="3">
    <source>
        <dbReference type="ARBA" id="ARBA00022723"/>
    </source>
</evidence>
<reference evidence="9 10" key="1">
    <citation type="submission" date="2018-06" db="EMBL/GenBank/DDBJ databases">
        <authorList>
            <consortium name="Pathogen Informatics"/>
            <person name="Doyle S."/>
        </authorList>
    </citation>
    <scope>NUCLEOTIDE SEQUENCE [LARGE SCALE GENOMIC DNA]</scope>
    <source>
        <strain evidence="9 10">NCTC11190</strain>
    </source>
</reference>
<dbReference type="GO" id="GO:0005886">
    <property type="term" value="C:plasma membrane"/>
    <property type="evidence" value="ECO:0007669"/>
    <property type="project" value="TreeGrafter"/>
</dbReference>
<dbReference type="PROSITE" id="PS51379">
    <property type="entry name" value="4FE4S_FER_2"/>
    <property type="match status" value="2"/>
</dbReference>
<dbReference type="InterPro" id="IPR017900">
    <property type="entry name" value="4Fe4S_Fe_S_CS"/>
</dbReference>
<keyword evidence="2" id="KW-0004">4Fe-4S</keyword>
<feature type="transmembrane region" description="Helical" evidence="7">
    <location>
        <begin position="302"/>
        <end position="319"/>
    </location>
</feature>
<dbReference type="PANTHER" id="PTHR30176:SF3">
    <property type="entry name" value="FERREDOXIN-TYPE PROTEIN NAPH"/>
    <property type="match status" value="1"/>
</dbReference>
<dbReference type="SUPFAM" id="SSF54862">
    <property type="entry name" value="4Fe-4S ferredoxins"/>
    <property type="match status" value="1"/>
</dbReference>
<proteinExistence type="predicted"/>
<protein>
    <submittedName>
        <fullName evidence="9">Quinol dehydrogenase membrane component</fullName>
    </submittedName>
</protein>
<keyword evidence="6" id="KW-0411">Iron-sulfur</keyword>
<dbReference type="GO" id="GO:0046872">
    <property type="term" value="F:metal ion binding"/>
    <property type="evidence" value="ECO:0007669"/>
    <property type="project" value="UniProtKB-KW"/>
</dbReference>
<keyword evidence="7" id="KW-0472">Membrane</keyword>
<evidence type="ECO:0000256" key="2">
    <source>
        <dbReference type="ARBA" id="ARBA00022485"/>
    </source>
</evidence>
<evidence type="ECO:0000256" key="7">
    <source>
        <dbReference type="SAM" id="Phobius"/>
    </source>
</evidence>
<sequence>MSVALLVTGLLAAARTAAPFDLLLFDRFLPGLGFVQIAGAAVLGFWLTGKFLDPAAAPRWRRRTWLLLSAVFFGQLLLGLTVSPRFLMTGELHFPVPMAIEGGLVYRGEWRSFMPILFLSTILLSGPAWCSQLCYMGGCDLNRAQAGKGFKAFSGPVGGRWYFRLGSVVLVAVAAWLLRSFGAPGWLVVALVAGWGAAGWSIVAFVSPRKRQMAHCNLFCPMGAIVSLVKWVNPVRLRFDRSRCTRCMRCARVCPYAAVTAADLEKGRPAPNCTMCGDCFSACAHGAVEYRFPGLGPSKARTVYLVIVLTLYVVFLMLARI</sequence>
<name>A0A379MPM4_9BACT</name>
<evidence type="ECO:0000313" key="9">
    <source>
        <dbReference type="EMBL" id="SUE33416.1"/>
    </source>
</evidence>
<dbReference type="EMBL" id="UGVL01000001">
    <property type="protein sequence ID" value="SUE33416.1"/>
    <property type="molecule type" value="Genomic_DNA"/>
</dbReference>
<evidence type="ECO:0000256" key="5">
    <source>
        <dbReference type="ARBA" id="ARBA00023004"/>
    </source>
</evidence>
<accession>A0A379MPM4</accession>
<evidence type="ECO:0000256" key="4">
    <source>
        <dbReference type="ARBA" id="ARBA00022982"/>
    </source>
</evidence>
<dbReference type="Proteomes" id="UP000255233">
    <property type="component" value="Unassembled WGS sequence"/>
</dbReference>
<keyword evidence="4" id="KW-0249">Electron transport</keyword>
<organism evidence="9 10">
    <name type="scientific">Rikenella microfusus</name>
    <dbReference type="NCBI Taxonomy" id="28139"/>
    <lineage>
        <taxon>Bacteria</taxon>
        <taxon>Pseudomonadati</taxon>
        <taxon>Bacteroidota</taxon>
        <taxon>Bacteroidia</taxon>
        <taxon>Bacteroidales</taxon>
        <taxon>Rikenellaceae</taxon>
        <taxon>Rikenella</taxon>
    </lineage>
</organism>
<dbReference type="AlphaFoldDB" id="A0A379MPM4"/>
<keyword evidence="5" id="KW-0408">Iron</keyword>
<dbReference type="Pfam" id="PF13237">
    <property type="entry name" value="Fer4_10"/>
    <property type="match status" value="1"/>
</dbReference>
<dbReference type="GO" id="GO:0051539">
    <property type="term" value="F:4 iron, 4 sulfur cluster binding"/>
    <property type="evidence" value="ECO:0007669"/>
    <property type="project" value="UniProtKB-KW"/>
</dbReference>
<gene>
    <name evidence="9" type="ORF">NCTC11190_00623</name>
</gene>
<feature type="transmembrane region" description="Helical" evidence="7">
    <location>
        <begin position="161"/>
        <end position="179"/>
    </location>
</feature>
<keyword evidence="1" id="KW-0813">Transport</keyword>
<dbReference type="Gene3D" id="3.30.70.20">
    <property type="match status" value="1"/>
</dbReference>
<keyword evidence="7" id="KW-0812">Transmembrane</keyword>
<feature type="transmembrane region" description="Helical" evidence="7">
    <location>
        <begin position="33"/>
        <end position="52"/>
    </location>
</feature>
<evidence type="ECO:0000256" key="1">
    <source>
        <dbReference type="ARBA" id="ARBA00022448"/>
    </source>
</evidence>
<dbReference type="PANTHER" id="PTHR30176">
    <property type="entry name" value="FERREDOXIN-TYPE PROTEIN NAPH"/>
    <property type="match status" value="1"/>
</dbReference>
<evidence type="ECO:0000259" key="8">
    <source>
        <dbReference type="PROSITE" id="PS51379"/>
    </source>
</evidence>
<feature type="transmembrane region" description="Helical" evidence="7">
    <location>
        <begin position="64"/>
        <end position="87"/>
    </location>
</feature>
<keyword evidence="10" id="KW-1185">Reference proteome</keyword>
<dbReference type="PROSITE" id="PS00198">
    <property type="entry name" value="4FE4S_FER_1"/>
    <property type="match status" value="1"/>
</dbReference>
<feature type="domain" description="4Fe-4S ferredoxin-type" evidence="8">
    <location>
        <begin position="265"/>
        <end position="293"/>
    </location>
</feature>